<comment type="caution">
    <text evidence="1">The sequence shown here is derived from an EMBL/GenBank/DDBJ whole genome shotgun (WGS) entry which is preliminary data.</text>
</comment>
<evidence type="ECO:0000313" key="2">
    <source>
        <dbReference type="Proteomes" id="UP001174677"/>
    </source>
</evidence>
<organism evidence="1 2">
    <name type="scientific">Hevea brasiliensis</name>
    <name type="common">Para rubber tree</name>
    <name type="synonym">Siphonia brasiliensis</name>
    <dbReference type="NCBI Taxonomy" id="3981"/>
    <lineage>
        <taxon>Eukaryota</taxon>
        <taxon>Viridiplantae</taxon>
        <taxon>Streptophyta</taxon>
        <taxon>Embryophyta</taxon>
        <taxon>Tracheophyta</taxon>
        <taxon>Spermatophyta</taxon>
        <taxon>Magnoliopsida</taxon>
        <taxon>eudicotyledons</taxon>
        <taxon>Gunneridae</taxon>
        <taxon>Pentapetalae</taxon>
        <taxon>rosids</taxon>
        <taxon>fabids</taxon>
        <taxon>Malpighiales</taxon>
        <taxon>Euphorbiaceae</taxon>
        <taxon>Crotonoideae</taxon>
        <taxon>Micrandreae</taxon>
        <taxon>Hevea</taxon>
    </lineage>
</organism>
<accession>A0ABQ9NB32</accession>
<dbReference type="PANTHER" id="PTHR23070">
    <property type="entry name" value="BCS1 AAA-TYPE ATPASE"/>
    <property type="match status" value="1"/>
</dbReference>
<sequence>MKYIQSPVPYNPLPITENRFFELSFHKKHKQMVLDTCIKHVIEKSKEMKDNKKTFKLFTLSYDRMTVRREAWQSVNLDQPATFDTLTMDMEEKRSWRTLKVCEEEGVP</sequence>
<protein>
    <submittedName>
        <fullName evidence="1">Uncharacterized protein</fullName>
    </submittedName>
</protein>
<evidence type="ECO:0000313" key="1">
    <source>
        <dbReference type="EMBL" id="KAJ9189706.1"/>
    </source>
</evidence>
<name>A0ABQ9NB32_HEVBR</name>
<reference evidence="1" key="1">
    <citation type="journal article" date="2023" name="Plant Biotechnol. J.">
        <title>Chromosome-level wild Hevea brasiliensis genome provides new tools for genomic-assisted breeding and valuable loci to elevate rubber yield.</title>
        <authorList>
            <person name="Cheng H."/>
            <person name="Song X."/>
            <person name="Hu Y."/>
            <person name="Wu T."/>
            <person name="Yang Q."/>
            <person name="An Z."/>
            <person name="Feng S."/>
            <person name="Deng Z."/>
            <person name="Wu W."/>
            <person name="Zeng X."/>
            <person name="Tu M."/>
            <person name="Wang X."/>
            <person name="Huang H."/>
        </authorList>
    </citation>
    <scope>NUCLEOTIDE SEQUENCE</scope>
    <source>
        <strain evidence="1">MT/VB/25A 57/8</strain>
    </source>
</reference>
<gene>
    <name evidence="1" type="ORF">P3X46_000964</name>
</gene>
<dbReference type="Proteomes" id="UP001174677">
    <property type="component" value="Chromosome 1"/>
</dbReference>
<dbReference type="InterPro" id="IPR050747">
    <property type="entry name" value="Mitochondrial_chaperone_BCS1"/>
</dbReference>
<proteinExistence type="predicted"/>
<dbReference type="EMBL" id="JARPOI010000001">
    <property type="protein sequence ID" value="KAJ9189706.1"/>
    <property type="molecule type" value="Genomic_DNA"/>
</dbReference>
<keyword evidence="2" id="KW-1185">Reference proteome</keyword>